<organism evidence="1 2">
    <name type="scientific">Nitrososphaeria virus YSH_462411</name>
    <dbReference type="NCBI Taxonomy" id="3071321"/>
    <lineage>
        <taxon>Viruses</taxon>
        <taxon>Duplodnaviria</taxon>
        <taxon>Heunggongvirae</taxon>
        <taxon>Uroviricota</taxon>
        <taxon>Caudoviricetes</taxon>
        <taxon>Juravirales</taxon>
        <taxon>Yangangviridae</taxon>
        <taxon>Nohelivirus</taxon>
        <taxon>Nohelivirus yangshanense</taxon>
    </lineage>
</organism>
<dbReference type="Proteomes" id="UP001156919">
    <property type="component" value="Segment"/>
</dbReference>
<accession>A0A976UBD1</accession>
<protein>
    <submittedName>
        <fullName evidence="1">Zinc finger protein</fullName>
    </submittedName>
</protein>
<evidence type="ECO:0000313" key="2">
    <source>
        <dbReference type="Proteomes" id="UP001156919"/>
    </source>
</evidence>
<evidence type="ECO:0000313" key="1">
    <source>
        <dbReference type="EMBL" id="UVF62315.1"/>
    </source>
</evidence>
<name>A0A976UBD1_9CAUD</name>
<proteinExistence type="predicted"/>
<keyword evidence="2" id="KW-1185">Reference proteome</keyword>
<reference evidence="1 2" key="1">
    <citation type="submission" date="2022-05" db="EMBL/GenBank/DDBJ databases">
        <title>Diverse viruses of marine archaea discovered using metagenomics.</title>
        <authorList>
            <person name="Zhou Y."/>
        </authorList>
    </citation>
    <scope>NUCLEOTIDE SEQUENCE [LARGE SCALE GENOMIC DNA]</scope>
    <source>
        <strain evidence="1">YSH_462411</strain>
    </source>
</reference>
<dbReference type="EMBL" id="ON649699">
    <property type="protein sequence ID" value="UVF62315.1"/>
    <property type="molecule type" value="Genomic_DNA"/>
</dbReference>
<sequence length="63" mass="7435">MRKTATVTIPNIEKRDKFVMKPRQVIYIRCDYELFKKAVKKSKETGISLNRLTELALEEYLVS</sequence>